<keyword evidence="2" id="KW-1185">Reference proteome</keyword>
<name>A0ABT3FCZ8_9PSED</name>
<organism evidence="1 2">
    <name type="scientific">Pseudomonas agronomica</name>
    <dbReference type="NCBI Taxonomy" id="2979328"/>
    <lineage>
        <taxon>Bacteria</taxon>
        <taxon>Pseudomonadati</taxon>
        <taxon>Pseudomonadota</taxon>
        <taxon>Gammaproteobacteria</taxon>
        <taxon>Pseudomonadales</taxon>
        <taxon>Pseudomonadaceae</taxon>
        <taxon>Pseudomonas</taxon>
    </lineage>
</organism>
<evidence type="ECO:0000313" key="2">
    <source>
        <dbReference type="Proteomes" id="UP001061999"/>
    </source>
</evidence>
<protein>
    <submittedName>
        <fullName evidence="1">Uncharacterized protein</fullName>
    </submittedName>
</protein>
<reference evidence="1" key="1">
    <citation type="submission" date="2022-07" db="EMBL/GenBank/DDBJ databases">
        <title>Pseudomonas agronomica sp. nov.: a novel bacterium with biotechnological application in the synthesis of biofertilizers from valorized agricultural residues.</title>
        <authorList>
            <person name="Robas M."/>
            <person name="Fernandez V.M."/>
            <person name="Luna L."/>
            <person name="Provanza A."/>
            <person name="Jimenez P.A."/>
        </authorList>
    </citation>
    <scope>NUCLEOTIDE SEQUENCE</scope>
    <source>
        <strain evidence="1">SAICEU22T</strain>
    </source>
</reference>
<evidence type="ECO:0000313" key="1">
    <source>
        <dbReference type="EMBL" id="MCW1246584.1"/>
    </source>
</evidence>
<dbReference type="EMBL" id="JAOSHO010000317">
    <property type="protein sequence ID" value="MCW1246584.1"/>
    <property type="molecule type" value="Genomic_DNA"/>
</dbReference>
<comment type="caution">
    <text evidence="1">The sequence shown here is derived from an EMBL/GenBank/DDBJ whole genome shotgun (WGS) entry which is preliminary data.</text>
</comment>
<dbReference type="RefSeq" id="WP_264429938.1">
    <property type="nucleotide sequence ID" value="NZ_JAOSHO010000317.1"/>
</dbReference>
<proteinExistence type="predicted"/>
<gene>
    <name evidence="1" type="ORF">OC610_19375</name>
</gene>
<sequence>MLTLERLAVFPDRTRQALRHIVLLDECHCPNADRISENAPAIFPPQWTPTLDPFIDAPAIRAAHGYAEMAG</sequence>
<accession>A0ABT3FCZ8</accession>
<dbReference type="Proteomes" id="UP001061999">
    <property type="component" value="Unassembled WGS sequence"/>
</dbReference>